<evidence type="ECO:0000313" key="8">
    <source>
        <dbReference type="Proteomes" id="UP000694415"/>
    </source>
</evidence>
<dbReference type="AlphaFoldDB" id="A0A8C6I131"/>
<feature type="domain" description="Cystatin" evidence="6">
    <location>
        <begin position="37"/>
        <end position="143"/>
    </location>
</feature>
<dbReference type="GO" id="GO:0031410">
    <property type="term" value="C:cytoplasmic vesicle"/>
    <property type="evidence" value="ECO:0007669"/>
    <property type="project" value="Ensembl"/>
</dbReference>
<dbReference type="GeneTree" id="ENSGT00730000111701"/>
<comment type="subcellular location">
    <subcellularLocation>
        <location evidence="1">Secreted</location>
    </subcellularLocation>
</comment>
<dbReference type="PANTHER" id="PTHR10206:SF4">
    <property type="entry name" value="NEUTROPHILIC GRANULE PROTEIN"/>
    <property type="match status" value="1"/>
</dbReference>
<name>A0A8C6I131_MUSSI</name>
<evidence type="ECO:0000256" key="2">
    <source>
        <dbReference type="ARBA" id="ARBA00005320"/>
    </source>
</evidence>
<accession>A0A8C6I131</accession>
<dbReference type="Pfam" id="PF00666">
    <property type="entry name" value="Cathelicidins"/>
    <property type="match status" value="1"/>
</dbReference>
<dbReference type="Gene3D" id="3.10.450.10">
    <property type="match status" value="1"/>
</dbReference>
<dbReference type="Proteomes" id="UP000694415">
    <property type="component" value="Unplaced"/>
</dbReference>
<dbReference type="CDD" id="cd00042">
    <property type="entry name" value="CY"/>
    <property type="match status" value="1"/>
</dbReference>
<dbReference type="GO" id="GO:0006952">
    <property type="term" value="P:defense response"/>
    <property type="evidence" value="ECO:0007669"/>
    <property type="project" value="InterPro"/>
</dbReference>
<keyword evidence="8" id="KW-1185">Reference proteome</keyword>
<dbReference type="InterPro" id="IPR001894">
    <property type="entry name" value="Cathelicidin-like"/>
</dbReference>
<keyword evidence="4" id="KW-0732">Signal</keyword>
<evidence type="ECO:0000256" key="3">
    <source>
        <dbReference type="ARBA" id="ARBA00022525"/>
    </source>
</evidence>
<dbReference type="GO" id="GO:0016525">
    <property type="term" value="P:negative regulation of angiogenesis"/>
    <property type="evidence" value="ECO:0007669"/>
    <property type="project" value="Ensembl"/>
</dbReference>
<evidence type="ECO:0000256" key="1">
    <source>
        <dbReference type="ARBA" id="ARBA00004613"/>
    </source>
</evidence>
<dbReference type="SUPFAM" id="SSF54403">
    <property type="entry name" value="Cystatin/monellin"/>
    <property type="match status" value="1"/>
</dbReference>
<dbReference type="InterPro" id="IPR000010">
    <property type="entry name" value="Cystatin_dom"/>
</dbReference>
<dbReference type="GO" id="GO:0004869">
    <property type="term" value="F:cysteine-type endopeptidase inhibitor activity"/>
    <property type="evidence" value="ECO:0007669"/>
    <property type="project" value="Ensembl"/>
</dbReference>
<evidence type="ECO:0000259" key="6">
    <source>
        <dbReference type="SMART" id="SM00043"/>
    </source>
</evidence>
<dbReference type="SMART" id="SM00043">
    <property type="entry name" value="CY"/>
    <property type="match status" value="1"/>
</dbReference>
<dbReference type="FunFam" id="3.10.450.10:FF:000003">
    <property type="entry name" value="Cathelicidin antimicrobial peptide"/>
    <property type="match status" value="1"/>
</dbReference>
<dbReference type="GO" id="GO:0005615">
    <property type="term" value="C:extracellular space"/>
    <property type="evidence" value="ECO:0007669"/>
    <property type="project" value="Ensembl"/>
</dbReference>
<organism evidence="7 8">
    <name type="scientific">Mus spicilegus</name>
    <name type="common">Mound-building mouse</name>
    <dbReference type="NCBI Taxonomy" id="10103"/>
    <lineage>
        <taxon>Eukaryota</taxon>
        <taxon>Metazoa</taxon>
        <taxon>Chordata</taxon>
        <taxon>Craniata</taxon>
        <taxon>Vertebrata</taxon>
        <taxon>Euteleostomi</taxon>
        <taxon>Mammalia</taxon>
        <taxon>Eutheria</taxon>
        <taxon>Euarchontoglires</taxon>
        <taxon>Glires</taxon>
        <taxon>Rodentia</taxon>
        <taxon>Myomorpha</taxon>
        <taxon>Muroidea</taxon>
        <taxon>Muridae</taxon>
        <taxon>Murinae</taxon>
        <taxon>Mus</taxon>
        <taxon>Mus</taxon>
    </lineage>
</organism>
<dbReference type="PANTHER" id="PTHR10206">
    <property type="entry name" value="CATHELICIDIN"/>
    <property type="match status" value="1"/>
</dbReference>
<reference evidence="7" key="2">
    <citation type="submission" date="2025-09" db="UniProtKB">
        <authorList>
            <consortium name="Ensembl"/>
        </authorList>
    </citation>
    <scope>IDENTIFICATION</scope>
</reference>
<evidence type="ECO:0000313" key="7">
    <source>
        <dbReference type="Ensembl" id="ENSMSIP00000029337.1"/>
    </source>
</evidence>
<dbReference type="Ensembl" id="ENSMSIT00000036979.1">
    <property type="protein sequence ID" value="ENSMSIP00000029337.1"/>
    <property type="gene ID" value="ENSMSIG00000024635.1"/>
</dbReference>
<dbReference type="InterPro" id="IPR046350">
    <property type="entry name" value="Cystatin_sf"/>
</dbReference>
<comment type="similarity">
    <text evidence="2">Belongs to the cathelicidin family.</text>
</comment>
<keyword evidence="5" id="KW-1015">Disulfide bond</keyword>
<reference evidence="7" key="1">
    <citation type="submission" date="2025-08" db="UniProtKB">
        <authorList>
            <consortium name="Ensembl"/>
        </authorList>
    </citation>
    <scope>IDENTIFICATION</scope>
</reference>
<keyword evidence="3" id="KW-0964">Secreted</keyword>
<proteinExistence type="inferred from homology"/>
<dbReference type="GO" id="GO:1901491">
    <property type="term" value="P:negative regulation of lymphangiogenesis"/>
    <property type="evidence" value="ECO:0007669"/>
    <property type="project" value="Ensembl"/>
</dbReference>
<evidence type="ECO:0000256" key="4">
    <source>
        <dbReference type="ARBA" id="ARBA00022729"/>
    </source>
</evidence>
<sequence>MSPAVLGQGSLNIIYIKGAKSGSVSETMAGLWKTFVLVVALAVVSCEALRQLRYEEIVDRAIEAYNQGRQGRPLFRLLSATPPSSQNPATNIPLQFRIKETECTSTQERQPKDCDFLEDGEERNCTGKFFRRRQSTSLTLTCDRDCSREDTQVTGFNDKQDVSEKEKFEDVPPHIRNIYEDAKYDIIGNILKNF</sequence>
<protein>
    <submittedName>
        <fullName evidence="7">Neutrophilic granule protein</fullName>
    </submittedName>
</protein>
<evidence type="ECO:0000256" key="5">
    <source>
        <dbReference type="ARBA" id="ARBA00023157"/>
    </source>
</evidence>